<feature type="transmembrane region" description="Helical" evidence="2">
    <location>
        <begin position="70"/>
        <end position="95"/>
    </location>
</feature>
<feature type="transmembrane region" description="Helical" evidence="2">
    <location>
        <begin position="107"/>
        <end position="129"/>
    </location>
</feature>
<dbReference type="PANTHER" id="PTHR31102">
    <property type="match status" value="1"/>
</dbReference>
<feature type="transmembrane region" description="Helical" evidence="2">
    <location>
        <begin position="175"/>
        <end position="195"/>
    </location>
</feature>
<feature type="transmembrane region" description="Helical" evidence="2">
    <location>
        <begin position="252"/>
        <end position="277"/>
    </location>
</feature>
<protein>
    <submittedName>
        <fullName evidence="3">Uncharacterized protein</fullName>
    </submittedName>
</protein>
<dbReference type="Proteomes" id="UP001208570">
    <property type="component" value="Unassembled WGS sequence"/>
</dbReference>
<feature type="transmembrane region" description="Helical" evidence="2">
    <location>
        <begin position="149"/>
        <end position="166"/>
    </location>
</feature>
<sequence length="337" mass="36634">MKNAAVGYNRKAKAAGETGMSLLLLRSGLVLTPLSVRQQCLTSLRLAVLVNCLDMVTMTVLSKYMLAIPWLWSVLLGFLTATVGPTVVNPCAFAFQSRGYGINKAIASLLVVASSVDNIIPVTGFAVLLVLLGDEGHLVLNIFRGPLEAMGGVLVAMVTGLILWYIPHPLHPSRTLLRVLLLLSCGCLFSLGSWALGLTSATPIGTITLMFVVIPRWRRERSLREKMKKQSMVVLAAQTLNHDKDPEELGELIKLVTTVGYLIVLISLPLGSALTMLTGSCLLSRSSHLLSTDPSEKTDLVWTNHNGYKPEVSRMKISDISTHTTEIEVTTERETVT</sequence>
<organism evidence="3 4">
    <name type="scientific">Paralvinella palmiformis</name>
    <dbReference type="NCBI Taxonomy" id="53620"/>
    <lineage>
        <taxon>Eukaryota</taxon>
        <taxon>Metazoa</taxon>
        <taxon>Spiralia</taxon>
        <taxon>Lophotrochozoa</taxon>
        <taxon>Annelida</taxon>
        <taxon>Polychaeta</taxon>
        <taxon>Sedentaria</taxon>
        <taxon>Canalipalpata</taxon>
        <taxon>Terebellida</taxon>
        <taxon>Terebelliformia</taxon>
        <taxon>Alvinellidae</taxon>
        <taxon>Paralvinella</taxon>
    </lineage>
</organism>
<keyword evidence="4" id="KW-1185">Reference proteome</keyword>
<feature type="transmembrane region" description="Helical" evidence="2">
    <location>
        <begin position="44"/>
        <end position="64"/>
    </location>
</feature>
<keyword evidence="2" id="KW-0812">Transmembrane</keyword>
<comment type="caution">
    <text evidence="3">The sequence shown here is derived from an EMBL/GenBank/DDBJ whole genome shotgun (WGS) entry which is preliminary data.</text>
</comment>
<evidence type="ECO:0000256" key="1">
    <source>
        <dbReference type="ARBA" id="ARBA00007367"/>
    </source>
</evidence>
<dbReference type="EMBL" id="JAODUP010000339">
    <property type="protein sequence ID" value="KAK2152127.1"/>
    <property type="molecule type" value="Genomic_DNA"/>
</dbReference>
<dbReference type="PANTHER" id="PTHR31102:SF1">
    <property type="entry name" value="CATION_H+ EXCHANGER DOMAIN-CONTAINING PROTEIN"/>
    <property type="match status" value="1"/>
</dbReference>
<comment type="similarity">
    <text evidence="1">Belongs to the monovalent cation:proton antiporter 1 (CPA1) transporter (TC 2.A.36) family.</text>
</comment>
<keyword evidence="2" id="KW-0472">Membrane</keyword>
<dbReference type="AlphaFoldDB" id="A0AAD9JFD9"/>
<reference evidence="3" key="1">
    <citation type="journal article" date="2023" name="Mol. Biol. Evol.">
        <title>Third-Generation Sequencing Reveals the Adaptive Role of the Epigenome in Three Deep-Sea Polychaetes.</title>
        <authorList>
            <person name="Perez M."/>
            <person name="Aroh O."/>
            <person name="Sun Y."/>
            <person name="Lan Y."/>
            <person name="Juniper S.K."/>
            <person name="Young C.R."/>
            <person name="Angers B."/>
            <person name="Qian P.Y."/>
        </authorList>
    </citation>
    <scope>NUCLEOTIDE SEQUENCE</scope>
    <source>
        <strain evidence="3">P08H-3</strain>
    </source>
</reference>
<keyword evidence="2" id="KW-1133">Transmembrane helix</keyword>
<evidence type="ECO:0000313" key="4">
    <source>
        <dbReference type="Proteomes" id="UP001208570"/>
    </source>
</evidence>
<dbReference type="GO" id="GO:0098662">
    <property type="term" value="P:inorganic cation transmembrane transport"/>
    <property type="evidence" value="ECO:0007669"/>
    <property type="project" value="TreeGrafter"/>
</dbReference>
<proteinExistence type="inferred from homology"/>
<name>A0AAD9JFD9_9ANNE</name>
<accession>A0AAD9JFD9</accession>
<gene>
    <name evidence="3" type="ORF">LSH36_339g05007</name>
</gene>
<evidence type="ECO:0000313" key="3">
    <source>
        <dbReference type="EMBL" id="KAK2152127.1"/>
    </source>
</evidence>
<evidence type="ECO:0000256" key="2">
    <source>
        <dbReference type="SAM" id="Phobius"/>
    </source>
</evidence>
<dbReference type="InterPro" id="IPR051843">
    <property type="entry name" value="CPA1_transporter"/>
</dbReference>